<evidence type="ECO:0000256" key="2">
    <source>
        <dbReference type="ARBA" id="ARBA00023239"/>
    </source>
</evidence>
<evidence type="ECO:0000256" key="1">
    <source>
        <dbReference type="ARBA" id="ARBA00012344"/>
    </source>
</evidence>
<comment type="caution">
    <text evidence="3">The sequence shown here is derived from an EMBL/GenBank/DDBJ whole genome shotgun (WGS) entry which is preliminary data.</text>
</comment>
<reference evidence="4" key="1">
    <citation type="journal article" date="2019" name="Int. J. Syst. Evol. Microbiol.">
        <title>The Global Catalogue of Microorganisms (GCM) 10K type strain sequencing project: providing services to taxonomists for standard genome sequencing and annotation.</title>
        <authorList>
            <consortium name="The Broad Institute Genomics Platform"/>
            <consortium name="The Broad Institute Genome Sequencing Center for Infectious Disease"/>
            <person name="Wu L."/>
            <person name="Ma J."/>
        </authorList>
    </citation>
    <scope>NUCLEOTIDE SEQUENCE [LARGE SCALE GENOMIC DNA]</scope>
    <source>
        <strain evidence="4">CCUG 36916</strain>
    </source>
</reference>
<dbReference type="CDD" id="cd06661">
    <property type="entry name" value="GGCT_like"/>
    <property type="match status" value="1"/>
</dbReference>
<dbReference type="PANTHER" id="PTHR12192:SF2">
    <property type="entry name" value="GLUTATHIONE-SPECIFIC GAMMA-GLUTAMYLCYCLOTRANSFERASE 2"/>
    <property type="match status" value="1"/>
</dbReference>
<dbReference type="SUPFAM" id="SSF110857">
    <property type="entry name" value="Gamma-glutamyl cyclotransferase-like"/>
    <property type="match status" value="1"/>
</dbReference>
<keyword evidence="4" id="KW-1185">Reference proteome</keyword>
<dbReference type="Gene3D" id="3.10.490.10">
    <property type="entry name" value="Gamma-glutamyl cyclotransferase-like"/>
    <property type="match status" value="1"/>
</dbReference>
<name>A0ABW1WL77_9HYPH</name>
<evidence type="ECO:0000313" key="4">
    <source>
        <dbReference type="Proteomes" id="UP001596237"/>
    </source>
</evidence>
<organism evidence="3 4">
    <name type="scientific">Methylorubrum zatmanii</name>
    <dbReference type="NCBI Taxonomy" id="29429"/>
    <lineage>
        <taxon>Bacteria</taxon>
        <taxon>Pseudomonadati</taxon>
        <taxon>Pseudomonadota</taxon>
        <taxon>Alphaproteobacteria</taxon>
        <taxon>Hyphomicrobiales</taxon>
        <taxon>Methylobacteriaceae</taxon>
        <taxon>Methylorubrum</taxon>
    </lineage>
</organism>
<keyword evidence="2" id="KW-0456">Lyase</keyword>
<dbReference type="Proteomes" id="UP001596237">
    <property type="component" value="Unassembled WGS sequence"/>
</dbReference>
<protein>
    <recommendedName>
        <fullName evidence="1">glutathione-specific gamma-glutamylcyclotransferase</fullName>
        <ecNumber evidence="1">4.3.2.7</ecNumber>
    </recommendedName>
</protein>
<dbReference type="InterPro" id="IPR036568">
    <property type="entry name" value="GGCT-like_sf"/>
</dbReference>
<dbReference type="RefSeq" id="WP_009865180.1">
    <property type="nucleotide sequence ID" value="NZ_JBHSTT010000002.1"/>
</dbReference>
<dbReference type="PANTHER" id="PTHR12192">
    <property type="entry name" value="CATION TRANSPORT PROTEIN CHAC-RELATED"/>
    <property type="match status" value="1"/>
</dbReference>
<gene>
    <name evidence="3" type="ORF">ACFQDP_00225</name>
</gene>
<evidence type="ECO:0000313" key="3">
    <source>
        <dbReference type="EMBL" id="MFC6387785.1"/>
    </source>
</evidence>
<sequence length="246" mass="27283">MASRLLSLSLDLIARAHPDTVPDDPDALTLLSDDDLAPELAAMLARRASPERGLWVFAYGSLLWSPEFAFTEQRVGTLRGWHRRFCLLQRRFRGTPDKPGFVLGLDRGGLCRGVAFRLDDADPHVTLMPVWRREMKGKGYEARWVSVETQAGPVTALTFMVNRTSDRYTGRLSDAEIADRIAAACGHLGPSAEYLFRTVEACAALGIHDRHLWRLQALVAERLHLTAAAPGIARQSRSDPERDPAG</sequence>
<dbReference type="EC" id="4.3.2.7" evidence="1"/>
<proteinExistence type="predicted"/>
<dbReference type="EMBL" id="JBHSTT010000002">
    <property type="protein sequence ID" value="MFC6387785.1"/>
    <property type="molecule type" value="Genomic_DNA"/>
</dbReference>
<accession>A0ABW1WL77</accession>
<dbReference type="Pfam" id="PF04752">
    <property type="entry name" value="ChaC"/>
    <property type="match status" value="1"/>
</dbReference>
<dbReference type="InterPro" id="IPR006840">
    <property type="entry name" value="ChaC"/>
</dbReference>
<dbReference type="InterPro" id="IPR013024">
    <property type="entry name" value="GGCT-like"/>
</dbReference>